<evidence type="ECO:0000313" key="2">
    <source>
        <dbReference type="EMBL" id="GFD24280.1"/>
    </source>
</evidence>
<organism evidence="2">
    <name type="scientific">Tanacetum cinerariifolium</name>
    <name type="common">Dalmatian daisy</name>
    <name type="synonym">Chrysanthemum cinerariifolium</name>
    <dbReference type="NCBI Taxonomy" id="118510"/>
    <lineage>
        <taxon>Eukaryota</taxon>
        <taxon>Viridiplantae</taxon>
        <taxon>Streptophyta</taxon>
        <taxon>Embryophyta</taxon>
        <taxon>Tracheophyta</taxon>
        <taxon>Spermatophyta</taxon>
        <taxon>Magnoliopsida</taxon>
        <taxon>eudicotyledons</taxon>
        <taxon>Gunneridae</taxon>
        <taxon>Pentapetalae</taxon>
        <taxon>asterids</taxon>
        <taxon>campanulids</taxon>
        <taxon>Asterales</taxon>
        <taxon>Asteraceae</taxon>
        <taxon>Asteroideae</taxon>
        <taxon>Anthemideae</taxon>
        <taxon>Anthemidinae</taxon>
        <taxon>Tanacetum</taxon>
    </lineage>
</organism>
<gene>
    <name evidence="2" type="ORF">Tci_896249</name>
</gene>
<protein>
    <submittedName>
        <fullName evidence="2">Uncharacterized protein</fullName>
    </submittedName>
</protein>
<dbReference type="EMBL" id="BKCJ011351231">
    <property type="protein sequence ID" value="GFD24280.1"/>
    <property type="molecule type" value="Genomic_DNA"/>
</dbReference>
<accession>A0A699UP46</accession>
<sequence length="94" mass="10019">VVQENVAEDVANDAIPSPPSHAIPSPFQEQSSPPQQPQKIYHLDLDHPSKVLSMQEDDSEVQEVVEVVTTMKLITDVVTAASQVSAASVTISAA</sequence>
<name>A0A699UP46_TANCI</name>
<evidence type="ECO:0000256" key="1">
    <source>
        <dbReference type="SAM" id="MobiDB-lite"/>
    </source>
</evidence>
<feature type="compositionally biased region" description="Acidic residues" evidence="1">
    <location>
        <begin position="1"/>
        <end position="11"/>
    </location>
</feature>
<reference evidence="2" key="1">
    <citation type="journal article" date="2019" name="Sci. Rep.">
        <title>Draft genome of Tanacetum cinerariifolium, the natural source of mosquito coil.</title>
        <authorList>
            <person name="Yamashiro T."/>
            <person name="Shiraishi A."/>
            <person name="Satake H."/>
            <person name="Nakayama K."/>
        </authorList>
    </citation>
    <scope>NUCLEOTIDE SEQUENCE</scope>
</reference>
<proteinExistence type="predicted"/>
<feature type="non-terminal residue" evidence="2">
    <location>
        <position position="1"/>
    </location>
</feature>
<feature type="non-terminal residue" evidence="2">
    <location>
        <position position="94"/>
    </location>
</feature>
<dbReference type="AlphaFoldDB" id="A0A699UP46"/>
<comment type="caution">
    <text evidence="2">The sequence shown here is derived from an EMBL/GenBank/DDBJ whole genome shotgun (WGS) entry which is preliminary data.</text>
</comment>
<feature type="region of interest" description="Disordered" evidence="1">
    <location>
        <begin position="1"/>
        <end position="40"/>
    </location>
</feature>
<feature type="compositionally biased region" description="Low complexity" evidence="1">
    <location>
        <begin position="22"/>
        <end position="33"/>
    </location>
</feature>